<evidence type="ECO:0000313" key="6">
    <source>
        <dbReference type="EMBL" id="MBU9358334.1"/>
    </source>
</evidence>
<reference evidence="7 8" key="1">
    <citation type="submission" date="2018-03" db="EMBL/GenBank/DDBJ databases">
        <authorList>
            <person name="Nguyen K."/>
            <person name="Fouts D."/>
            <person name="Sutton G."/>
        </authorList>
    </citation>
    <scope>NUCLEOTIDE SEQUENCE [LARGE SCALE GENOMIC DNA]</scope>
    <source>
        <strain evidence="7 8">AU17135</strain>
    </source>
</reference>
<dbReference type="RefSeq" id="WP_006407196.1">
    <property type="nucleotide sequence ID" value="NZ_CADETI010000009.1"/>
</dbReference>
<name>A0A8E2RZQ6_9BURK</name>
<organism evidence="7 8">
    <name type="scientific">Burkholderia multivorans</name>
    <dbReference type="NCBI Taxonomy" id="87883"/>
    <lineage>
        <taxon>Bacteria</taxon>
        <taxon>Pseudomonadati</taxon>
        <taxon>Pseudomonadota</taxon>
        <taxon>Betaproteobacteria</taxon>
        <taxon>Burkholderiales</taxon>
        <taxon>Burkholderiaceae</taxon>
        <taxon>Burkholderia</taxon>
        <taxon>Burkholderia cepacia complex</taxon>
    </lineage>
</organism>
<evidence type="ECO:0000256" key="3">
    <source>
        <dbReference type="ARBA" id="ARBA00022729"/>
    </source>
</evidence>
<dbReference type="GO" id="GO:0009289">
    <property type="term" value="C:pilus"/>
    <property type="evidence" value="ECO:0007669"/>
    <property type="project" value="UniProtKB-SubCell"/>
</dbReference>
<dbReference type="PANTHER" id="PTHR33420">
    <property type="entry name" value="FIMBRIAL SUBUNIT ELFA-RELATED"/>
    <property type="match status" value="1"/>
</dbReference>
<feature type="chain" id="PRO_5042428638" evidence="5">
    <location>
        <begin position="31"/>
        <end position="187"/>
    </location>
</feature>
<dbReference type="InterPro" id="IPR039458">
    <property type="entry name" value="FimA-like"/>
</dbReference>
<evidence type="ECO:0000256" key="4">
    <source>
        <dbReference type="ARBA" id="ARBA00023263"/>
    </source>
</evidence>
<gene>
    <name evidence="7" type="ORF">C6P98_02780</name>
    <name evidence="6" type="ORF">KTE52_18530</name>
</gene>
<dbReference type="Pfam" id="PF16970">
    <property type="entry name" value="FimA"/>
    <property type="match status" value="1"/>
</dbReference>
<evidence type="ECO:0000313" key="7">
    <source>
        <dbReference type="EMBL" id="PRF27822.1"/>
    </source>
</evidence>
<reference evidence="6" key="2">
    <citation type="submission" date="2021-06" db="EMBL/GenBank/DDBJ databases">
        <title>A collection of bacterial strains from the Burkholderia cepacia Research Laboratory and Repository.</title>
        <authorList>
            <person name="Lipuma J."/>
            <person name="Spilker T."/>
        </authorList>
    </citation>
    <scope>NUCLEOTIDE SEQUENCE</scope>
    <source>
        <strain evidence="6">AU37435</strain>
    </source>
</reference>
<dbReference type="InterPro" id="IPR050263">
    <property type="entry name" value="Bact_Fimbrial_Adh_Pro"/>
</dbReference>
<accession>A0A8E2RZQ6</accession>
<proteinExistence type="inferred from homology"/>
<dbReference type="Proteomes" id="UP001196915">
    <property type="component" value="Unassembled WGS sequence"/>
</dbReference>
<dbReference type="InterPro" id="IPR036937">
    <property type="entry name" value="Adhesion_dom_fimbrial_sf"/>
</dbReference>
<comment type="similarity">
    <text evidence="2">Belongs to the fimbrial protein family.</text>
</comment>
<keyword evidence="4" id="KW-0281">Fimbrium</keyword>
<dbReference type="EMBL" id="JAHPMX010000009">
    <property type="protein sequence ID" value="MBU9358334.1"/>
    <property type="molecule type" value="Genomic_DNA"/>
</dbReference>
<dbReference type="InterPro" id="IPR008966">
    <property type="entry name" value="Adhesion_dom_sf"/>
</dbReference>
<keyword evidence="3 5" id="KW-0732">Signal</keyword>
<dbReference type="AlphaFoldDB" id="A0A8E2RZQ6"/>
<evidence type="ECO:0000256" key="5">
    <source>
        <dbReference type="SAM" id="SignalP"/>
    </source>
</evidence>
<evidence type="ECO:0000256" key="1">
    <source>
        <dbReference type="ARBA" id="ARBA00004561"/>
    </source>
</evidence>
<dbReference type="EMBL" id="PVFZ01000008">
    <property type="protein sequence ID" value="PRF27822.1"/>
    <property type="molecule type" value="Genomic_DNA"/>
</dbReference>
<protein>
    <submittedName>
        <fullName evidence="7">Type 1 fimbrial protein</fullName>
    </submittedName>
</protein>
<comment type="caution">
    <text evidence="7">The sequence shown here is derived from an EMBL/GenBank/DDBJ whole genome shotgun (WGS) entry which is preliminary data.</text>
</comment>
<dbReference type="PANTHER" id="PTHR33420:SF3">
    <property type="entry name" value="FIMBRIAL SUBUNIT ELFA"/>
    <property type="match status" value="1"/>
</dbReference>
<comment type="subcellular location">
    <subcellularLocation>
        <location evidence="1">Fimbrium</location>
    </subcellularLocation>
</comment>
<feature type="signal peptide" evidence="5">
    <location>
        <begin position="1"/>
        <end position="30"/>
    </location>
</feature>
<sequence length="187" mass="18720">MVQFSTQGLPRALRAALLVAGICALPAAHAQDGTITVTGDISGTTCKISGNSTGGPNFTVALPEIVASSLGSAGTRTGDTPFNIMLTNCQPGSGNVSTYFEPGTTVNAATGQLKNASGTAQNVEVGLLNKDRSVIKLGVGHPSQNTAKVAIASGSAKLEYIAQYVATGGAAGSGSVNTSVLYSLVYQ</sequence>
<dbReference type="SUPFAM" id="SSF49401">
    <property type="entry name" value="Bacterial adhesins"/>
    <property type="match status" value="1"/>
</dbReference>
<dbReference type="Gene3D" id="2.60.40.1090">
    <property type="entry name" value="Fimbrial-type adhesion domain"/>
    <property type="match status" value="1"/>
</dbReference>
<dbReference type="GO" id="GO:0043709">
    <property type="term" value="P:cell adhesion involved in single-species biofilm formation"/>
    <property type="evidence" value="ECO:0007669"/>
    <property type="project" value="TreeGrafter"/>
</dbReference>
<evidence type="ECO:0000313" key="8">
    <source>
        <dbReference type="Proteomes" id="UP000237686"/>
    </source>
</evidence>
<evidence type="ECO:0000256" key="2">
    <source>
        <dbReference type="ARBA" id="ARBA00006671"/>
    </source>
</evidence>
<dbReference type="Proteomes" id="UP000237686">
    <property type="component" value="Unassembled WGS sequence"/>
</dbReference>